<keyword evidence="1" id="KW-0808">Transferase</keyword>
<dbReference type="AlphaFoldDB" id="A0A1M5UML5"/>
<dbReference type="CDD" id="cd04645">
    <property type="entry name" value="LbH_gamma_CA_like"/>
    <property type="match status" value="1"/>
</dbReference>
<dbReference type="OrthoDB" id="9803036at2"/>
<dbReference type="EMBL" id="FQXM01000008">
    <property type="protein sequence ID" value="SHH63953.1"/>
    <property type="molecule type" value="Genomic_DNA"/>
</dbReference>
<protein>
    <submittedName>
        <fullName evidence="1">Carbonic anhydrase or acetyltransferase, isoleucine patch superfamily</fullName>
    </submittedName>
</protein>
<dbReference type="InterPro" id="IPR047324">
    <property type="entry name" value="LbH_gamma_CA-like"/>
</dbReference>
<gene>
    <name evidence="1" type="ORF">SAMN02745207_01811</name>
</gene>
<dbReference type="Gene3D" id="2.160.10.10">
    <property type="entry name" value="Hexapeptide repeat proteins"/>
    <property type="match status" value="1"/>
</dbReference>
<organism evidence="1 2">
    <name type="scientific">Clostridium grantii DSM 8605</name>
    <dbReference type="NCBI Taxonomy" id="1121316"/>
    <lineage>
        <taxon>Bacteria</taxon>
        <taxon>Bacillati</taxon>
        <taxon>Bacillota</taxon>
        <taxon>Clostridia</taxon>
        <taxon>Eubacteriales</taxon>
        <taxon>Clostridiaceae</taxon>
        <taxon>Clostridium</taxon>
    </lineage>
</organism>
<proteinExistence type="predicted"/>
<reference evidence="1 2" key="1">
    <citation type="submission" date="2016-11" db="EMBL/GenBank/DDBJ databases">
        <authorList>
            <person name="Jaros S."/>
            <person name="Januszkiewicz K."/>
            <person name="Wedrychowicz H."/>
        </authorList>
    </citation>
    <scope>NUCLEOTIDE SEQUENCE [LARGE SCALE GENOMIC DNA]</scope>
    <source>
        <strain evidence="1 2">DSM 8605</strain>
    </source>
</reference>
<dbReference type="PANTHER" id="PTHR13061">
    <property type="entry name" value="DYNACTIN SUBUNIT P25"/>
    <property type="match status" value="1"/>
</dbReference>
<evidence type="ECO:0000313" key="1">
    <source>
        <dbReference type="EMBL" id="SHH63953.1"/>
    </source>
</evidence>
<dbReference type="InterPro" id="IPR050484">
    <property type="entry name" value="Transf_Hexapept/Carb_Anhydrase"/>
</dbReference>
<dbReference type="Pfam" id="PF00132">
    <property type="entry name" value="Hexapep"/>
    <property type="match status" value="1"/>
</dbReference>
<name>A0A1M5UML5_9CLOT</name>
<dbReference type="InterPro" id="IPR011004">
    <property type="entry name" value="Trimer_LpxA-like_sf"/>
</dbReference>
<dbReference type="STRING" id="1121316.SAMN02745207_01811"/>
<accession>A0A1M5UML5</accession>
<keyword evidence="2" id="KW-1185">Reference proteome</keyword>
<dbReference type="InterPro" id="IPR001451">
    <property type="entry name" value="Hexapep"/>
</dbReference>
<dbReference type="Proteomes" id="UP000184447">
    <property type="component" value="Unassembled WGS sequence"/>
</dbReference>
<dbReference type="RefSeq" id="WP_073338111.1">
    <property type="nucleotide sequence ID" value="NZ_FQXM01000008.1"/>
</dbReference>
<dbReference type="GO" id="GO:0016740">
    <property type="term" value="F:transferase activity"/>
    <property type="evidence" value="ECO:0007669"/>
    <property type="project" value="UniProtKB-KW"/>
</dbReference>
<dbReference type="SUPFAM" id="SSF51161">
    <property type="entry name" value="Trimeric LpxA-like enzymes"/>
    <property type="match status" value="1"/>
</dbReference>
<evidence type="ECO:0000313" key="2">
    <source>
        <dbReference type="Proteomes" id="UP000184447"/>
    </source>
</evidence>
<sequence length="172" mass="18749">MIINFKDKKPNISSEAFVALTADIIGDVFIKDFSSVWFNVVIRGDIREIIVGEGSNIQDGTVIHTDKKHGVYIGENVSIGHKCLIHGCSINNNCLIGMGSIILNGASIGKNTIIGAGSLVTQNKNIPEGVLCFGSPAKIIRKLTVEEIKSIEANALEYKEIAEFYKREVENE</sequence>
<dbReference type="PANTHER" id="PTHR13061:SF29">
    <property type="entry name" value="GAMMA CARBONIC ANHYDRASE-LIKE 1, MITOCHONDRIAL-RELATED"/>
    <property type="match status" value="1"/>
</dbReference>